<protein>
    <recommendedName>
        <fullName evidence="2">L-glutamate gamma-semialdehyde dehydrogenase</fullName>
        <ecNumber evidence="2">1.2.1.88</ecNumber>
    </recommendedName>
</protein>
<dbReference type="InterPro" id="IPR050485">
    <property type="entry name" value="Proline_metab_enzyme"/>
</dbReference>
<dbReference type="SUPFAM" id="SSF53720">
    <property type="entry name" value="ALDH-like"/>
    <property type="match status" value="1"/>
</dbReference>
<dbReference type="EMBL" id="BARS01005081">
    <property type="protein sequence ID" value="GAF68342.1"/>
    <property type="molecule type" value="Genomic_DNA"/>
</dbReference>
<reference evidence="7" key="1">
    <citation type="journal article" date="2014" name="Front. Microbiol.">
        <title>High frequency of phylogenetically diverse reductive dehalogenase-homologous genes in deep subseafloor sedimentary metagenomes.</title>
        <authorList>
            <person name="Kawai M."/>
            <person name="Futagami T."/>
            <person name="Toyoda A."/>
            <person name="Takaki Y."/>
            <person name="Nishi S."/>
            <person name="Hori S."/>
            <person name="Arai W."/>
            <person name="Tsubouchi T."/>
            <person name="Morono Y."/>
            <person name="Uchiyama I."/>
            <person name="Ito T."/>
            <person name="Fujiyama A."/>
            <person name="Inagaki F."/>
            <person name="Takami H."/>
        </authorList>
    </citation>
    <scope>NUCLEOTIDE SEQUENCE</scope>
    <source>
        <strain evidence="7">Expedition CK06-06</strain>
    </source>
</reference>
<name>X0RX60_9ZZZZ</name>
<dbReference type="Gene3D" id="3.40.309.10">
    <property type="entry name" value="Aldehyde Dehydrogenase, Chain A, domain 2"/>
    <property type="match status" value="1"/>
</dbReference>
<dbReference type="GO" id="GO:0009898">
    <property type="term" value="C:cytoplasmic side of plasma membrane"/>
    <property type="evidence" value="ECO:0007669"/>
    <property type="project" value="TreeGrafter"/>
</dbReference>
<evidence type="ECO:0000256" key="4">
    <source>
        <dbReference type="ARBA" id="ARBA00023027"/>
    </source>
</evidence>
<comment type="pathway">
    <text evidence="1">Amino-acid degradation; L-proline degradation into L-glutamate; L-glutamate from L-proline: step 2/2.</text>
</comment>
<dbReference type="PANTHER" id="PTHR42862">
    <property type="entry name" value="DELTA-1-PYRROLINE-5-CARBOXYLATE DEHYDROGENASE 1, ISOFORM A-RELATED"/>
    <property type="match status" value="1"/>
</dbReference>
<accession>X0RX60</accession>
<evidence type="ECO:0000313" key="7">
    <source>
        <dbReference type="EMBL" id="GAF68342.1"/>
    </source>
</evidence>
<dbReference type="GO" id="GO:0003842">
    <property type="term" value="F:L-glutamate gamma-semialdehyde dehydrogenase activity"/>
    <property type="evidence" value="ECO:0007669"/>
    <property type="project" value="UniProtKB-EC"/>
</dbReference>
<organism evidence="7">
    <name type="scientific">marine sediment metagenome</name>
    <dbReference type="NCBI Taxonomy" id="412755"/>
    <lineage>
        <taxon>unclassified sequences</taxon>
        <taxon>metagenomes</taxon>
        <taxon>ecological metagenomes</taxon>
    </lineage>
</organism>
<dbReference type="InterPro" id="IPR015590">
    <property type="entry name" value="Aldehyde_DH_dom"/>
</dbReference>
<dbReference type="Gene3D" id="3.40.605.10">
    <property type="entry name" value="Aldehyde Dehydrogenase, Chain A, domain 1"/>
    <property type="match status" value="1"/>
</dbReference>
<keyword evidence="3" id="KW-0560">Oxidoreductase</keyword>
<gene>
    <name evidence="7" type="ORF">S01H1_09948</name>
</gene>
<dbReference type="EC" id="1.2.1.88" evidence="2"/>
<dbReference type="PANTHER" id="PTHR42862:SF1">
    <property type="entry name" value="DELTA-1-PYRROLINE-5-CARBOXYLATE DEHYDROGENASE 2, ISOFORM A-RELATED"/>
    <property type="match status" value="1"/>
</dbReference>
<evidence type="ECO:0000259" key="6">
    <source>
        <dbReference type="Pfam" id="PF00171"/>
    </source>
</evidence>
<dbReference type="GO" id="GO:0010133">
    <property type="term" value="P:L-proline catabolic process to L-glutamate"/>
    <property type="evidence" value="ECO:0007669"/>
    <property type="project" value="TreeGrafter"/>
</dbReference>
<comment type="catalytic activity">
    <reaction evidence="5">
        <text>L-glutamate 5-semialdehyde + NAD(+) + H2O = L-glutamate + NADH + 2 H(+)</text>
        <dbReference type="Rhea" id="RHEA:30235"/>
        <dbReference type="ChEBI" id="CHEBI:15377"/>
        <dbReference type="ChEBI" id="CHEBI:15378"/>
        <dbReference type="ChEBI" id="CHEBI:29985"/>
        <dbReference type="ChEBI" id="CHEBI:57540"/>
        <dbReference type="ChEBI" id="CHEBI:57945"/>
        <dbReference type="ChEBI" id="CHEBI:58066"/>
        <dbReference type="EC" id="1.2.1.88"/>
    </reaction>
</comment>
<dbReference type="PROSITE" id="PS00070">
    <property type="entry name" value="ALDEHYDE_DEHYDR_CYS"/>
    <property type="match status" value="1"/>
</dbReference>
<dbReference type="InterPro" id="IPR016160">
    <property type="entry name" value="Ald_DH_CS_CYS"/>
</dbReference>
<keyword evidence="4" id="KW-0520">NAD</keyword>
<dbReference type="InterPro" id="IPR016161">
    <property type="entry name" value="Ald_DH/histidinol_DH"/>
</dbReference>
<dbReference type="Pfam" id="PF00171">
    <property type="entry name" value="Aldedh"/>
    <property type="match status" value="1"/>
</dbReference>
<evidence type="ECO:0000256" key="2">
    <source>
        <dbReference type="ARBA" id="ARBA00012884"/>
    </source>
</evidence>
<evidence type="ECO:0000256" key="5">
    <source>
        <dbReference type="ARBA" id="ARBA00048142"/>
    </source>
</evidence>
<evidence type="ECO:0000256" key="3">
    <source>
        <dbReference type="ARBA" id="ARBA00023002"/>
    </source>
</evidence>
<feature type="domain" description="Aldehyde dehydrogenase" evidence="6">
    <location>
        <begin position="1"/>
        <end position="233"/>
    </location>
</feature>
<dbReference type="InterPro" id="IPR016163">
    <property type="entry name" value="Ald_DH_C"/>
</dbReference>
<evidence type="ECO:0000256" key="1">
    <source>
        <dbReference type="ARBA" id="ARBA00004786"/>
    </source>
</evidence>
<dbReference type="InterPro" id="IPR016162">
    <property type="entry name" value="Ald_DH_N"/>
</dbReference>
<proteinExistence type="predicted"/>
<comment type="caution">
    <text evidence="7">The sequence shown here is derived from an EMBL/GenBank/DDBJ whole genome shotgun (WGS) entry which is preliminary data.</text>
</comment>
<sequence length="440" mass="46888">TATAQIINQNMARNLTPDAPLIAETGGINVMIVDSSALPQQAINDVLASAFQSAGQRCSACRLLYLQSDIAEEFLAMLRGAMDTLKIGNPWEVDTDIGPLIDSDAYQEIASYAGINGKNSDNNFLLAPSIKRVSGIDEIEREIFGPVLHVATYKAGDLDQVVDRINARGYGLTFGLHTRIDSRVDQVTRRINCGNIYINRNQIGAIVGSQPFGGEGLSGTGPKAGGPNYLQRFKCHGDGVDFTDTSPTGAEIPVTEIQNAIDELSGLQILQRQALEKLFENSGLKIPDFFCKQSQTLPGPTGESNILSYAPKGLVLCLGPTNTQARSQAVAALAAGCQVLVICENPPHQLTELQINGAPIRCIGGHISASDITELENLSVVTMQPCKAMADLRAALATRQGAIIPIVFEPFTQTSFLHERHTCIDTTAAGGNAALMVEAG</sequence>
<feature type="non-terminal residue" evidence="7">
    <location>
        <position position="1"/>
    </location>
</feature>
<dbReference type="AlphaFoldDB" id="X0RX60"/>
<dbReference type="FunFam" id="3.40.309.10:FF:000005">
    <property type="entry name" value="1-pyrroline-5-carboxylate dehydrogenase 1"/>
    <property type="match status" value="1"/>
</dbReference>